<evidence type="ECO:0000313" key="3">
    <source>
        <dbReference type="Proteomes" id="UP000274046"/>
    </source>
</evidence>
<dbReference type="GO" id="GO:0005524">
    <property type="term" value="F:ATP binding"/>
    <property type="evidence" value="ECO:0007669"/>
    <property type="project" value="InterPro"/>
</dbReference>
<proteinExistence type="predicted"/>
<dbReference type="EMBL" id="RBEE01000028">
    <property type="protein sequence ID" value="RNL51769.1"/>
    <property type="molecule type" value="Genomic_DNA"/>
</dbReference>
<feature type="domain" description="Peptidase C39" evidence="1">
    <location>
        <begin position="5"/>
        <end position="69"/>
    </location>
</feature>
<keyword evidence="3" id="KW-1185">Reference proteome</keyword>
<dbReference type="RefSeq" id="WP_123206475.1">
    <property type="nucleotide sequence ID" value="NZ_RBEE01000028.1"/>
</dbReference>
<evidence type="ECO:0000259" key="1">
    <source>
        <dbReference type="Pfam" id="PF03412"/>
    </source>
</evidence>
<name>A0A3N0BRX6_9SPHI</name>
<sequence length="70" mass="8396">MKGSHRKFGFKALTVETIYEALDQKISFPSILHWDKKHFIMLYKINVYRIYMVDSATGRVKYTKAEFLKY</sequence>
<gene>
    <name evidence="2" type="ORF">D7004_13915</name>
</gene>
<dbReference type="AlphaFoldDB" id="A0A3N0BRX6"/>
<comment type="caution">
    <text evidence="2">The sequence shown here is derived from an EMBL/GenBank/DDBJ whole genome shotgun (WGS) entry which is preliminary data.</text>
</comment>
<dbReference type="GO" id="GO:0008233">
    <property type="term" value="F:peptidase activity"/>
    <property type="evidence" value="ECO:0007669"/>
    <property type="project" value="InterPro"/>
</dbReference>
<dbReference type="GO" id="GO:0016020">
    <property type="term" value="C:membrane"/>
    <property type="evidence" value="ECO:0007669"/>
    <property type="project" value="InterPro"/>
</dbReference>
<evidence type="ECO:0000313" key="2">
    <source>
        <dbReference type="EMBL" id="RNL51769.1"/>
    </source>
</evidence>
<protein>
    <recommendedName>
        <fullName evidence="1">Peptidase C39 domain-containing protein</fullName>
    </recommendedName>
</protein>
<dbReference type="Gene3D" id="3.90.70.10">
    <property type="entry name" value="Cysteine proteinases"/>
    <property type="match status" value="1"/>
</dbReference>
<organism evidence="2 3">
    <name type="scientific">Pedobacter jejuensis</name>
    <dbReference type="NCBI Taxonomy" id="1268550"/>
    <lineage>
        <taxon>Bacteria</taxon>
        <taxon>Pseudomonadati</taxon>
        <taxon>Bacteroidota</taxon>
        <taxon>Sphingobacteriia</taxon>
        <taxon>Sphingobacteriales</taxon>
        <taxon>Sphingobacteriaceae</taxon>
        <taxon>Pedobacter</taxon>
    </lineage>
</organism>
<dbReference type="OrthoDB" id="603275at2"/>
<dbReference type="Proteomes" id="UP000274046">
    <property type="component" value="Unassembled WGS sequence"/>
</dbReference>
<dbReference type="InterPro" id="IPR005074">
    <property type="entry name" value="Peptidase_C39"/>
</dbReference>
<accession>A0A3N0BRX6</accession>
<dbReference type="GO" id="GO:0006508">
    <property type="term" value="P:proteolysis"/>
    <property type="evidence" value="ECO:0007669"/>
    <property type="project" value="InterPro"/>
</dbReference>
<dbReference type="Pfam" id="PF03412">
    <property type="entry name" value="Peptidase_C39"/>
    <property type="match status" value="1"/>
</dbReference>
<reference evidence="2 3" key="1">
    <citation type="submission" date="2018-10" db="EMBL/GenBank/DDBJ databases">
        <title>Genome sequencing of Pedobacter jejuensis TNB23.</title>
        <authorList>
            <person name="Cho Y.-J."/>
            <person name="Cho A."/>
            <person name="Kim O.-S."/>
        </authorList>
    </citation>
    <scope>NUCLEOTIDE SEQUENCE [LARGE SCALE GENOMIC DNA]</scope>
    <source>
        <strain evidence="2 3">TNB23</strain>
    </source>
</reference>